<dbReference type="EMBL" id="JAVKPK010000009">
    <property type="protein sequence ID" value="MDR7664832.1"/>
    <property type="molecule type" value="Genomic_DNA"/>
</dbReference>
<accession>A0ABU2CYQ4</accession>
<keyword evidence="2" id="KW-1185">Reference proteome</keyword>
<dbReference type="PANTHER" id="PTHR38009">
    <property type="entry name" value="CONSERVED HYPOTHETICAL PHAGE TAIL PROTEIN"/>
    <property type="match status" value="1"/>
</dbReference>
<organism evidence="1 2">
    <name type="scientific">Methanosarcina baikalica</name>
    <dbReference type="NCBI Taxonomy" id="3073890"/>
    <lineage>
        <taxon>Archaea</taxon>
        <taxon>Methanobacteriati</taxon>
        <taxon>Methanobacteriota</taxon>
        <taxon>Stenosarchaea group</taxon>
        <taxon>Methanomicrobia</taxon>
        <taxon>Methanosarcinales</taxon>
        <taxon>Methanosarcinaceae</taxon>
        <taxon>Methanosarcina</taxon>
    </lineage>
</organism>
<dbReference type="InterPro" id="IPR011747">
    <property type="entry name" value="CHP02241"/>
</dbReference>
<dbReference type="RefSeq" id="WP_310574860.1">
    <property type="nucleotide sequence ID" value="NZ_JAVKPK010000009.1"/>
</dbReference>
<reference evidence="2" key="1">
    <citation type="submission" date="2023-07" db="EMBL/GenBank/DDBJ databases">
        <title>Whole-genome sequencing of a new Methanosarcina sp. Z-7115.</title>
        <authorList>
            <person name="Zhilina T.N."/>
            <person name="Merkel A.Y."/>
        </authorList>
    </citation>
    <scope>NUCLEOTIDE SEQUENCE [LARGE SCALE GENOMIC DNA]</scope>
    <source>
        <strain evidence="2">Z-7115</strain>
    </source>
</reference>
<gene>
    <name evidence="1" type="ORF">RG963_03330</name>
</gene>
<dbReference type="NCBIfam" id="TIGR02241">
    <property type="entry name" value="conserved hypothetical phage tail region protein"/>
    <property type="match status" value="1"/>
</dbReference>
<dbReference type="PANTHER" id="PTHR38009:SF1">
    <property type="entry name" value="CONSERVED HYPOTHETICAL PHAGE TAIL PROTEIN"/>
    <property type="match status" value="1"/>
</dbReference>
<comment type="caution">
    <text evidence="1">The sequence shown here is derived from an EMBL/GenBank/DDBJ whole genome shotgun (WGS) entry which is preliminary data.</text>
</comment>
<dbReference type="Pfam" id="PF06841">
    <property type="entry name" value="Phage_T4_gp19"/>
    <property type="match status" value="1"/>
</dbReference>
<evidence type="ECO:0000313" key="2">
    <source>
        <dbReference type="Proteomes" id="UP001246244"/>
    </source>
</evidence>
<evidence type="ECO:0000313" key="1">
    <source>
        <dbReference type="EMBL" id="MDR7664832.1"/>
    </source>
</evidence>
<protein>
    <submittedName>
        <fullName evidence="1">Phage tail protein</fullName>
    </submittedName>
</protein>
<proteinExistence type="predicted"/>
<dbReference type="InterPro" id="IPR010667">
    <property type="entry name" value="Phage_T4_Gp19"/>
</dbReference>
<sequence>MRAMVGDPFTSFRFRVEINGISIAKISEVTGLQVETEIETYEEGGVNDFVHQFPKKTKYHNIVLKRGVTILPEMWAWYQSVVFGVAIQQTIAIVLMDIKGNDTWWWFILDAYPVKWIGPDLKADSNTVAFETIELAHSGILGAPLGKAGNLVSKATAATNMANVSKKL</sequence>
<dbReference type="Proteomes" id="UP001246244">
    <property type="component" value="Unassembled WGS sequence"/>
</dbReference>
<name>A0ABU2CYQ4_9EURY</name>